<organism evidence="2 3">
    <name type="scientific">Malus domestica</name>
    <name type="common">Apple</name>
    <name type="synonym">Pyrus malus</name>
    <dbReference type="NCBI Taxonomy" id="3750"/>
    <lineage>
        <taxon>Eukaryota</taxon>
        <taxon>Viridiplantae</taxon>
        <taxon>Streptophyta</taxon>
        <taxon>Embryophyta</taxon>
        <taxon>Tracheophyta</taxon>
        <taxon>Spermatophyta</taxon>
        <taxon>Magnoliopsida</taxon>
        <taxon>eudicotyledons</taxon>
        <taxon>Gunneridae</taxon>
        <taxon>Pentapetalae</taxon>
        <taxon>rosids</taxon>
        <taxon>fabids</taxon>
        <taxon>Rosales</taxon>
        <taxon>Rosaceae</taxon>
        <taxon>Amygdaloideae</taxon>
        <taxon>Maleae</taxon>
        <taxon>Malus</taxon>
    </lineage>
</organism>
<comment type="caution">
    <text evidence="2">The sequence shown here is derived from an EMBL/GenBank/DDBJ whole genome shotgun (WGS) entry which is preliminary data.</text>
</comment>
<sequence>MDRELEIETNLKHELQSTQETLTKSRTEISVRAKFTGVRESLQITLDKATLSGDAVVGELFAAKELIKKTNEELQVLSHKLIVVAKKRDSLHEELADVYKKVERALSDLKEENEIVSSLKKEVKALDKQISKDKELDEEREGLEKRSKKLEEELVSAKGEILWLRSQINSSKDLVNNQQPPEEAEEPVVDANFFLLDLGQNCTYKTINTFG</sequence>
<keyword evidence="1" id="KW-0175">Coiled coil</keyword>
<dbReference type="AlphaFoldDB" id="A0A498IZ76"/>
<keyword evidence="3" id="KW-1185">Reference proteome</keyword>
<dbReference type="Proteomes" id="UP000290289">
    <property type="component" value="Chromosome 9"/>
</dbReference>
<evidence type="ECO:0000313" key="3">
    <source>
        <dbReference type="Proteomes" id="UP000290289"/>
    </source>
</evidence>
<protein>
    <submittedName>
        <fullName evidence="2">Uncharacterized protein</fullName>
    </submittedName>
</protein>
<feature type="coiled-coil region" evidence="1">
    <location>
        <begin position="92"/>
        <end position="160"/>
    </location>
</feature>
<reference evidence="2 3" key="1">
    <citation type="submission" date="2018-10" db="EMBL/GenBank/DDBJ databases">
        <title>A high-quality apple genome assembly.</title>
        <authorList>
            <person name="Hu J."/>
        </authorList>
    </citation>
    <scope>NUCLEOTIDE SEQUENCE [LARGE SCALE GENOMIC DNA]</scope>
    <source>
        <strain evidence="3">cv. HFTH1</strain>
        <tissue evidence="2">Young leaf</tissue>
    </source>
</reference>
<evidence type="ECO:0000313" key="2">
    <source>
        <dbReference type="EMBL" id="RXH88568.1"/>
    </source>
</evidence>
<gene>
    <name evidence="2" type="ORF">DVH24_000167</name>
</gene>
<name>A0A498IZ76_MALDO</name>
<accession>A0A498IZ76</accession>
<proteinExistence type="predicted"/>
<evidence type="ECO:0000256" key="1">
    <source>
        <dbReference type="SAM" id="Coils"/>
    </source>
</evidence>
<dbReference type="EMBL" id="RDQH01000335">
    <property type="protein sequence ID" value="RXH88568.1"/>
    <property type="molecule type" value="Genomic_DNA"/>
</dbReference>